<evidence type="ECO:0000256" key="2">
    <source>
        <dbReference type="SAM" id="MobiDB-lite"/>
    </source>
</evidence>
<keyword evidence="1" id="KW-0413">Isomerase</keyword>
<dbReference type="PANTHER" id="PTHR11142">
    <property type="entry name" value="PSEUDOURIDYLATE SYNTHASE"/>
    <property type="match status" value="1"/>
</dbReference>
<dbReference type="Gene3D" id="3.30.70.660">
    <property type="entry name" value="Pseudouridine synthase I, catalytic domain, C-terminal subdomain"/>
    <property type="match status" value="1"/>
</dbReference>
<proteinExistence type="predicted"/>
<feature type="region of interest" description="Disordered" evidence="2">
    <location>
        <begin position="194"/>
        <end position="244"/>
    </location>
</feature>
<dbReference type="SUPFAM" id="SSF55120">
    <property type="entry name" value="Pseudouridine synthase"/>
    <property type="match status" value="1"/>
</dbReference>
<dbReference type="OrthoDB" id="271910at2759"/>
<feature type="compositionally biased region" description="Low complexity" evidence="2">
    <location>
        <begin position="223"/>
        <end position="241"/>
    </location>
</feature>
<protein>
    <submittedName>
        <fullName evidence="3">Pseudouridine synthase</fullName>
    </submittedName>
</protein>
<reference evidence="3 4" key="1">
    <citation type="submission" date="2016-09" db="EMBL/GenBank/DDBJ databases">
        <title>Extensive genetic diversity and differential bi-allelic expression allows diatom success in the polar Southern Ocean.</title>
        <authorList>
            <consortium name="DOE Joint Genome Institute"/>
            <person name="Mock T."/>
            <person name="Otillar R.P."/>
            <person name="Strauss J."/>
            <person name="Dupont C."/>
            <person name="Frickenhaus S."/>
            <person name="Maumus F."/>
            <person name="Mcmullan M."/>
            <person name="Sanges R."/>
            <person name="Schmutz J."/>
            <person name="Toseland A."/>
            <person name="Valas R."/>
            <person name="Veluchamy A."/>
            <person name="Ward B.J."/>
            <person name="Allen A."/>
            <person name="Barry K."/>
            <person name="Falciatore A."/>
            <person name="Ferrante M."/>
            <person name="Fortunato A.E."/>
            <person name="Gloeckner G."/>
            <person name="Gruber A."/>
            <person name="Hipkin R."/>
            <person name="Janech M."/>
            <person name="Kroth P."/>
            <person name="Leese F."/>
            <person name="Lindquist E."/>
            <person name="Lyon B.R."/>
            <person name="Martin J."/>
            <person name="Mayer C."/>
            <person name="Parker M."/>
            <person name="Quesneville H."/>
            <person name="Raymond J."/>
            <person name="Uhlig C."/>
            <person name="Valentin K.U."/>
            <person name="Worden A.Z."/>
            <person name="Armbrust E.V."/>
            <person name="Bowler C."/>
            <person name="Green B."/>
            <person name="Moulton V."/>
            <person name="Van Oosterhout C."/>
            <person name="Grigoriev I."/>
        </authorList>
    </citation>
    <scope>NUCLEOTIDE SEQUENCE [LARGE SCALE GENOMIC DNA]</scope>
    <source>
        <strain evidence="3 4">CCMP1102</strain>
    </source>
</reference>
<dbReference type="InterPro" id="IPR020094">
    <property type="entry name" value="TruA/RsuA/RluB/E/F_N"/>
</dbReference>
<organism evidence="3 4">
    <name type="scientific">Fragilariopsis cylindrus CCMP1102</name>
    <dbReference type="NCBI Taxonomy" id="635003"/>
    <lineage>
        <taxon>Eukaryota</taxon>
        <taxon>Sar</taxon>
        <taxon>Stramenopiles</taxon>
        <taxon>Ochrophyta</taxon>
        <taxon>Bacillariophyta</taxon>
        <taxon>Bacillariophyceae</taxon>
        <taxon>Bacillariophycidae</taxon>
        <taxon>Bacillariales</taxon>
        <taxon>Bacillariaceae</taxon>
        <taxon>Fragilariopsis</taxon>
    </lineage>
</organism>
<dbReference type="EMBL" id="KV784353">
    <property type="protein sequence ID" value="OEU21952.1"/>
    <property type="molecule type" value="Genomic_DNA"/>
</dbReference>
<dbReference type="PANTHER" id="PTHR11142:SF10">
    <property type="entry name" value="TRNA PSEUDOURIDINE SYNTHASE"/>
    <property type="match status" value="1"/>
</dbReference>
<gene>
    <name evidence="3" type="ORF">FRACYDRAFT_232101</name>
</gene>
<dbReference type="Proteomes" id="UP000095751">
    <property type="component" value="Unassembled WGS sequence"/>
</dbReference>
<keyword evidence="4" id="KW-1185">Reference proteome</keyword>
<dbReference type="InterPro" id="IPR020095">
    <property type="entry name" value="PsdUridine_synth_TruA_C"/>
</dbReference>
<evidence type="ECO:0000256" key="1">
    <source>
        <dbReference type="ARBA" id="ARBA00023235"/>
    </source>
</evidence>
<dbReference type="GO" id="GO:0003723">
    <property type="term" value="F:RNA binding"/>
    <property type="evidence" value="ECO:0007669"/>
    <property type="project" value="InterPro"/>
</dbReference>
<evidence type="ECO:0000313" key="3">
    <source>
        <dbReference type="EMBL" id="OEU21952.1"/>
    </source>
</evidence>
<sequence length="527" mass="59345">MRDTVTTSTVDDIAHTIRINDDYGDDKRRSLRRKIPYAETFEEQIVRELWEKKPFAGSSHAVDTVIDEKINDRNKIPAILTPIQSSSINLTASSSSSSLSGYENLFDSLYKQRDNGIEESSISKDNPYNIEISNNDNERGATKDKLKHFCLHVAYKGDDFCGWQTQPNNFDKPSVQKTLEDWLTILQDEPQKIKNKKGKNNIERQRKQQQGLREVEEEEETVTDAINNNSTTTNDNNIYNSKVSPEYHLKRANLRVSGRTDRGVNAIGQVCRFRTGNNELTPEIIDRYLSDQILKSKTTSTSSPNDTTSNDLSRSLRVTDIVQVSRSFHPTFTTSCRAYVYLVDIESNSSDAVNNGNTNESSKFSRSKFQLLTEERAARQVVLLNSMLQKLEGESLDYIGLSYGKVKTTTTVCTLHHARARLVRYSDDDSGMIRTAVCIELVGNRFLRRMIRLLAEASMRLLAIADANANATELSEDSIGTATEATCYSDDDVDALLNLISKHDRTLVRRPAPPDGLIFVGAKLESL</sequence>
<dbReference type="InterPro" id="IPR020103">
    <property type="entry name" value="PsdUridine_synth_cat_dom_sf"/>
</dbReference>
<dbReference type="GO" id="GO:0009982">
    <property type="term" value="F:pseudouridine synthase activity"/>
    <property type="evidence" value="ECO:0007669"/>
    <property type="project" value="InterPro"/>
</dbReference>
<dbReference type="InterPro" id="IPR001406">
    <property type="entry name" value="PsdUridine_synth_TruA"/>
</dbReference>
<dbReference type="KEGG" id="fcy:FRACYDRAFT_232101"/>
<dbReference type="Gene3D" id="3.30.70.580">
    <property type="entry name" value="Pseudouridine synthase I, catalytic domain, N-terminal subdomain"/>
    <property type="match status" value="1"/>
</dbReference>
<dbReference type="InParanoid" id="A0A1E7FUY0"/>
<accession>A0A1E7FUY0</accession>
<dbReference type="GO" id="GO:0031119">
    <property type="term" value="P:tRNA pseudouridine synthesis"/>
    <property type="evidence" value="ECO:0007669"/>
    <property type="project" value="TreeGrafter"/>
</dbReference>
<evidence type="ECO:0000313" key="4">
    <source>
        <dbReference type="Proteomes" id="UP000095751"/>
    </source>
</evidence>
<name>A0A1E7FUY0_9STRA</name>
<dbReference type="AlphaFoldDB" id="A0A1E7FUY0"/>